<evidence type="ECO:0000256" key="3">
    <source>
        <dbReference type="ARBA" id="ARBA00022840"/>
    </source>
</evidence>
<dbReference type="InterPro" id="IPR050153">
    <property type="entry name" value="Metal_Ion_Import_ABC"/>
</dbReference>
<dbReference type="InterPro" id="IPR017871">
    <property type="entry name" value="ABC_transporter-like_CS"/>
</dbReference>
<dbReference type="InterPro" id="IPR027417">
    <property type="entry name" value="P-loop_NTPase"/>
</dbReference>
<dbReference type="AlphaFoldDB" id="A0A410P371"/>
<keyword evidence="3 5" id="KW-0067">ATP-binding</keyword>
<keyword evidence="6" id="KW-1185">Reference proteome</keyword>
<dbReference type="GO" id="GO:0016887">
    <property type="term" value="F:ATP hydrolysis activity"/>
    <property type="evidence" value="ECO:0007669"/>
    <property type="project" value="InterPro"/>
</dbReference>
<feature type="domain" description="ABC transporter" evidence="4">
    <location>
        <begin position="15"/>
        <end position="256"/>
    </location>
</feature>
<keyword evidence="2" id="KW-0547">Nucleotide-binding</keyword>
<evidence type="ECO:0000313" key="6">
    <source>
        <dbReference type="Proteomes" id="UP000287243"/>
    </source>
</evidence>
<dbReference type="PROSITE" id="PS00211">
    <property type="entry name" value="ABC_TRANSPORTER_1"/>
    <property type="match status" value="1"/>
</dbReference>
<dbReference type="PANTHER" id="PTHR42734">
    <property type="entry name" value="METAL TRANSPORT SYSTEM ATP-BINDING PROTEIN TM_0124-RELATED"/>
    <property type="match status" value="1"/>
</dbReference>
<keyword evidence="1" id="KW-0813">Transport</keyword>
<dbReference type="PROSITE" id="PS50893">
    <property type="entry name" value="ABC_TRANSPORTER_2"/>
    <property type="match status" value="1"/>
</dbReference>
<dbReference type="OrthoDB" id="9789994at2"/>
<dbReference type="InterPro" id="IPR003593">
    <property type="entry name" value="AAA+_ATPase"/>
</dbReference>
<evidence type="ECO:0000256" key="2">
    <source>
        <dbReference type="ARBA" id="ARBA00022741"/>
    </source>
</evidence>
<dbReference type="InterPro" id="IPR003439">
    <property type="entry name" value="ABC_transporter-like_ATP-bd"/>
</dbReference>
<dbReference type="Gene3D" id="3.40.50.300">
    <property type="entry name" value="P-loop containing nucleotide triphosphate hydrolases"/>
    <property type="match status" value="1"/>
</dbReference>
<dbReference type="RefSeq" id="WP_128699167.1">
    <property type="nucleotide sequence ID" value="NZ_CP019384.1"/>
</dbReference>
<evidence type="ECO:0000313" key="5">
    <source>
        <dbReference type="EMBL" id="QAT16528.1"/>
    </source>
</evidence>
<proteinExistence type="predicted"/>
<reference evidence="5 6" key="1">
    <citation type="submission" date="2017-01" db="EMBL/GenBank/DDBJ databases">
        <title>First insights into the biology of 'candidatus Vampirococcus archaeovorus'.</title>
        <authorList>
            <person name="Kizina J."/>
            <person name="Jordan S."/>
            <person name="Stueber K."/>
            <person name="Reinhardt R."/>
            <person name="Harder J."/>
        </authorList>
    </citation>
    <scope>NUCLEOTIDE SEQUENCE [LARGE SCALE GENOMIC DNA]</scope>
    <source>
        <strain evidence="5 6">LiM</strain>
    </source>
</reference>
<organism evidence="5 6">
    <name type="scientific">Velamenicoccus archaeovorus</name>
    <dbReference type="NCBI Taxonomy" id="1930593"/>
    <lineage>
        <taxon>Bacteria</taxon>
        <taxon>Pseudomonadati</taxon>
        <taxon>Candidatus Omnitrophota</taxon>
        <taxon>Candidatus Velamenicoccus</taxon>
    </lineage>
</organism>
<dbReference type="Pfam" id="PF00005">
    <property type="entry name" value="ABC_tran"/>
    <property type="match status" value="1"/>
</dbReference>
<name>A0A410P371_VELA1</name>
<gene>
    <name evidence="5" type="ORF">BU251_01695</name>
</gene>
<protein>
    <submittedName>
        <fullName evidence="5">Molybdenum ABC transporter ATP-binding protein</fullName>
    </submittedName>
</protein>
<dbReference type="EMBL" id="CP019384">
    <property type="protein sequence ID" value="QAT16528.1"/>
    <property type="molecule type" value="Genomic_DNA"/>
</dbReference>
<dbReference type="SUPFAM" id="SSF52540">
    <property type="entry name" value="P-loop containing nucleoside triphosphate hydrolases"/>
    <property type="match status" value="1"/>
</dbReference>
<sequence length="271" mass="30637">MNKNIKTRKADQPLLEFRNITVIKGDNKKVLDSVSITINAGENLAILGPNGAGKSSFIKTIAREYYPLQCDNDVSFKVLGQDRWNIFDLRFLFGIVSNDLQHTFTRDITGLETVLSGFFGSVGLYKERLTRSMKRKAAEIIGFLELSHLKDRRINEMSSGEARRFLIGRALVHDPRALILDEPTNSLDLHALYKFSNILRKIAKAGVNIILVTQNIQDIIPEIDRVILMKKGKFLEDGPKGRILNGKNIKKLFGVPVEIKTKDGYYYALRA</sequence>
<evidence type="ECO:0000259" key="4">
    <source>
        <dbReference type="PROSITE" id="PS50893"/>
    </source>
</evidence>
<accession>A0A410P371</accession>
<dbReference type="Proteomes" id="UP000287243">
    <property type="component" value="Chromosome"/>
</dbReference>
<dbReference type="KEGG" id="vai:BU251_01695"/>
<evidence type="ECO:0000256" key="1">
    <source>
        <dbReference type="ARBA" id="ARBA00022448"/>
    </source>
</evidence>
<dbReference type="SMART" id="SM00382">
    <property type="entry name" value="AAA"/>
    <property type="match status" value="1"/>
</dbReference>
<dbReference type="GO" id="GO:0005524">
    <property type="term" value="F:ATP binding"/>
    <property type="evidence" value="ECO:0007669"/>
    <property type="project" value="UniProtKB-KW"/>
</dbReference>